<accession>A0A6J5ZCM1</accession>
<keyword evidence="1" id="KW-1133">Transmembrane helix</keyword>
<feature type="transmembrane region" description="Helical" evidence="1">
    <location>
        <begin position="498"/>
        <end position="515"/>
    </location>
</feature>
<keyword evidence="1" id="KW-0812">Transmembrane</keyword>
<evidence type="ECO:0000313" key="2">
    <source>
        <dbReference type="EMBL" id="CAB4340371.1"/>
    </source>
</evidence>
<feature type="transmembrane region" description="Helical" evidence="1">
    <location>
        <begin position="600"/>
        <end position="620"/>
    </location>
</feature>
<feature type="transmembrane region" description="Helical" evidence="1">
    <location>
        <begin position="656"/>
        <end position="674"/>
    </location>
</feature>
<evidence type="ECO:0000313" key="6">
    <source>
        <dbReference type="EMBL" id="CAB4861622.1"/>
    </source>
</evidence>
<dbReference type="EMBL" id="CAEZXO010000001">
    <property type="protein sequence ID" value="CAB4683707.1"/>
    <property type="molecule type" value="Genomic_DNA"/>
</dbReference>
<dbReference type="EMBL" id="CAESAE010000005">
    <property type="protein sequence ID" value="CAB4340371.1"/>
    <property type="molecule type" value="Genomic_DNA"/>
</dbReference>
<dbReference type="PANTHER" id="PTHR43685">
    <property type="entry name" value="GLYCOSYLTRANSFERASE"/>
    <property type="match status" value="1"/>
</dbReference>
<keyword evidence="1" id="KW-0472">Membrane</keyword>
<dbReference type="SUPFAM" id="SSF53448">
    <property type="entry name" value="Nucleotide-diphospho-sugar transferases"/>
    <property type="match status" value="1"/>
</dbReference>
<dbReference type="InterPro" id="IPR029044">
    <property type="entry name" value="Nucleotide-diphossugar_trans"/>
</dbReference>
<sequence>MASSAQQSDGLHITAIVVVHDGEIWLPQVVASLTSQTRVVDHTIAVDTASVDSSSKLLKNSRVPCISLPRDTGFGAAIDSAISHLPPIEGTHEWLWFIHDDCAPQAGALKALIGALENRPQVAIAGPKILGWHDRTHLLERGISIAGNGARWTGLEPHEYDQGQHDGVHEVLAVSTAGMLVRRDVFEELGGFDKHLALFRDDVDFGWRARVAGHSIIAVTDSVIFHAEAAASERRSVDVSDALLKRPLLLDRHNAAYVLLANSSWWLLPWVALQLLASSLVRAVGYLLAKLPGYAADEVLAVALLIVRPRVIRSARKFRKPHRLISSRVVSAFIPPRWSQLRLGISRLTEDLRERFLPPSPTFQSVLEVASEDEDLLAPVTSHQWRSIFKRAEIIGILFLLIFTTLWSRHRYGSLSGGALSTTPESAMDLWRRYLVSWHAVAMGSAVPTPTWVSIIAMASALTLGKASFFIAALFWATPLILMWSMHSLVRQFTKNSWLIVGASASYALTPVAIASVNSGRLGTIVTLIVAPQIVRYFPRLLAIETLEWQFIFGFSLLLALLSAFSLPAYAGITALFTIKAGGDYLDFRRSQDKELLIRRLSRLIILIVSPIALCLPWSLQEIIHPSGFLLEPGLSIAGGGPNFAISANPGGGGSVPWWLISPITLVLLVAVFSSSKARRYAEAGLVFLMLGTVVSSLSFFGHGGTIDEKLWAGSLIALATIASMCCAVIILDGLRERLAVSRFHYRHVLAGLVVASTLFYTATASVWALTVGSNSLVRANQESILPPFLAISPGVKTLVLRSIHESGLTNLNFFIARENDSILGDPDVSPDTSPILISTVKAMVDGSGLNASSVLSAHGIKYVFMKNPVDPQVVRAIDGVGGFIRNSATKAGIVWRVAGVSERLVFTNASGVSQSLVASDIGARTSVSSKGVISLAENFDASWKVIQDGKMLVRTQSMYGLPQFQAIQAGEFSLFHDGTTRRGWLAIEFIVVLFWVVMALPAGRRKREISVEELT</sequence>
<dbReference type="EMBL" id="CAEZYM010000004">
    <property type="protein sequence ID" value="CAB4722466.1"/>
    <property type="molecule type" value="Genomic_DNA"/>
</dbReference>
<dbReference type="EMBL" id="CAFBLD010000003">
    <property type="protein sequence ID" value="CAB4861622.1"/>
    <property type="molecule type" value="Genomic_DNA"/>
</dbReference>
<dbReference type="EMBL" id="CAFBQX010000001">
    <property type="protein sequence ID" value="CAB5070116.1"/>
    <property type="molecule type" value="Genomic_DNA"/>
</dbReference>
<dbReference type="EMBL" id="CAFBNH010000003">
    <property type="protein sequence ID" value="CAB4941315.1"/>
    <property type="molecule type" value="Genomic_DNA"/>
</dbReference>
<gene>
    <name evidence="3" type="ORF">UFOPK2510_00130</name>
    <name evidence="4" type="ORF">UFOPK2718_00606</name>
    <name evidence="5" type="ORF">UFOPK2936_00146</name>
    <name evidence="6" type="ORF">UFOPK3328_00515</name>
    <name evidence="7" type="ORF">UFOPK3779_00550</name>
    <name evidence="8" type="ORF">UFOPK3913_00383</name>
    <name evidence="2" type="ORF">UFOPK4107_00949</name>
    <name evidence="9" type="ORF">UFOPK4403_00283</name>
</gene>
<feature type="transmembrane region" description="Helical" evidence="1">
    <location>
        <begin position="469"/>
        <end position="486"/>
    </location>
</feature>
<dbReference type="EMBL" id="CAEZZW010000001">
    <property type="protein sequence ID" value="CAB4770286.1"/>
    <property type="molecule type" value="Genomic_DNA"/>
</dbReference>
<proteinExistence type="predicted"/>
<feature type="transmembrane region" description="Helical" evidence="1">
    <location>
        <begin position="711"/>
        <end position="732"/>
    </location>
</feature>
<dbReference type="PANTHER" id="PTHR43685:SF3">
    <property type="entry name" value="SLR2126 PROTEIN"/>
    <property type="match status" value="1"/>
</dbReference>
<feature type="transmembrane region" description="Helical" evidence="1">
    <location>
        <begin position="984"/>
        <end position="1001"/>
    </location>
</feature>
<dbReference type="Pfam" id="PF13641">
    <property type="entry name" value="Glyco_tranf_2_3"/>
    <property type="match status" value="1"/>
</dbReference>
<name>A0A6J5ZCM1_9ZZZZ</name>
<organism evidence="2">
    <name type="scientific">freshwater metagenome</name>
    <dbReference type="NCBI Taxonomy" id="449393"/>
    <lineage>
        <taxon>unclassified sequences</taxon>
        <taxon>metagenomes</taxon>
        <taxon>ecological metagenomes</taxon>
    </lineage>
</organism>
<evidence type="ECO:0000313" key="3">
    <source>
        <dbReference type="EMBL" id="CAB4683707.1"/>
    </source>
</evidence>
<feature type="transmembrane region" description="Helical" evidence="1">
    <location>
        <begin position="686"/>
        <end position="705"/>
    </location>
</feature>
<reference evidence="2" key="1">
    <citation type="submission" date="2020-05" db="EMBL/GenBank/DDBJ databases">
        <authorList>
            <person name="Chiriac C."/>
            <person name="Salcher M."/>
            <person name="Ghai R."/>
            <person name="Kavagutti S V."/>
        </authorList>
    </citation>
    <scope>NUCLEOTIDE SEQUENCE</scope>
</reference>
<evidence type="ECO:0000313" key="9">
    <source>
        <dbReference type="EMBL" id="CAB5070116.1"/>
    </source>
</evidence>
<feature type="transmembrane region" description="Helical" evidence="1">
    <location>
        <begin position="551"/>
        <end position="579"/>
    </location>
</feature>
<evidence type="ECO:0000313" key="5">
    <source>
        <dbReference type="EMBL" id="CAB4770286.1"/>
    </source>
</evidence>
<evidence type="ECO:0000313" key="4">
    <source>
        <dbReference type="EMBL" id="CAB4722466.1"/>
    </source>
</evidence>
<evidence type="ECO:0000313" key="8">
    <source>
        <dbReference type="EMBL" id="CAB4970693.1"/>
    </source>
</evidence>
<protein>
    <submittedName>
        <fullName evidence="2">Unannotated protein</fullName>
    </submittedName>
</protein>
<evidence type="ECO:0000313" key="7">
    <source>
        <dbReference type="EMBL" id="CAB4941315.1"/>
    </source>
</evidence>
<dbReference type="InterPro" id="IPR050834">
    <property type="entry name" value="Glycosyltransf_2"/>
</dbReference>
<feature type="transmembrane region" description="Helical" evidence="1">
    <location>
        <begin position="438"/>
        <end position="462"/>
    </location>
</feature>
<dbReference type="EMBL" id="CAFBOC010000003">
    <property type="protein sequence ID" value="CAB4970693.1"/>
    <property type="molecule type" value="Genomic_DNA"/>
</dbReference>
<evidence type="ECO:0000256" key="1">
    <source>
        <dbReference type="SAM" id="Phobius"/>
    </source>
</evidence>
<dbReference type="AlphaFoldDB" id="A0A6J5ZCM1"/>
<dbReference type="Gene3D" id="3.90.550.10">
    <property type="entry name" value="Spore Coat Polysaccharide Biosynthesis Protein SpsA, Chain A"/>
    <property type="match status" value="1"/>
</dbReference>
<feature type="transmembrane region" description="Helical" evidence="1">
    <location>
        <begin position="392"/>
        <end position="410"/>
    </location>
</feature>
<feature type="transmembrane region" description="Helical" evidence="1">
    <location>
        <begin position="744"/>
        <end position="770"/>
    </location>
</feature>